<feature type="non-terminal residue" evidence="2">
    <location>
        <position position="1"/>
    </location>
</feature>
<name>A0A9W4T874_9GLOM</name>
<protein>
    <submittedName>
        <fullName evidence="2">8283_t:CDS:1</fullName>
    </submittedName>
</protein>
<gene>
    <name evidence="2" type="ORF">FWILDA_LOCUS17264</name>
</gene>
<evidence type="ECO:0000256" key="1">
    <source>
        <dbReference type="SAM" id="Phobius"/>
    </source>
</evidence>
<reference evidence="2" key="1">
    <citation type="submission" date="2022-08" db="EMBL/GenBank/DDBJ databases">
        <authorList>
            <person name="Kallberg Y."/>
            <person name="Tangrot J."/>
            <person name="Rosling A."/>
        </authorList>
    </citation>
    <scope>NUCLEOTIDE SEQUENCE</scope>
    <source>
        <strain evidence="2">Wild A</strain>
    </source>
</reference>
<dbReference type="AlphaFoldDB" id="A0A9W4T874"/>
<proteinExistence type="predicted"/>
<comment type="caution">
    <text evidence="2">The sequence shown here is derived from an EMBL/GenBank/DDBJ whole genome shotgun (WGS) entry which is preliminary data.</text>
</comment>
<evidence type="ECO:0000313" key="3">
    <source>
        <dbReference type="Proteomes" id="UP001153678"/>
    </source>
</evidence>
<evidence type="ECO:0000313" key="2">
    <source>
        <dbReference type="EMBL" id="CAI2195814.1"/>
    </source>
</evidence>
<sequence length="64" mass="7360">YIEGVGTTVWSNRRSFNVSGISSDHELFCWLYASLVLYVFFGIDFFSCEIFCPFISSLEEDLDS</sequence>
<keyword evidence="1" id="KW-0812">Transmembrane</keyword>
<dbReference type="EMBL" id="CAMKVN010013065">
    <property type="protein sequence ID" value="CAI2195814.1"/>
    <property type="molecule type" value="Genomic_DNA"/>
</dbReference>
<organism evidence="2 3">
    <name type="scientific">Funneliformis geosporum</name>
    <dbReference type="NCBI Taxonomy" id="1117311"/>
    <lineage>
        <taxon>Eukaryota</taxon>
        <taxon>Fungi</taxon>
        <taxon>Fungi incertae sedis</taxon>
        <taxon>Mucoromycota</taxon>
        <taxon>Glomeromycotina</taxon>
        <taxon>Glomeromycetes</taxon>
        <taxon>Glomerales</taxon>
        <taxon>Glomeraceae</taxon>
        <taxon>Funneliformis</taxon>
    </lineage>
</organism>
<accession>A0A9W4T874</accession>
<feature type="transmembrane region" description="Helical" evidence="1">
    <location>
        <begin position="30"/>
        <end position="55"/>
    </location>
</feature>
<dbReference type="Proteomes" id="UP001153678">
    <property type="component" value="Unassembled WGS sequence"/>
</dbReference>
<keyword evidence="1" id="KW-0472">Membrane</keyword>
<keyword evidence="3" id="KW-1185">Reference proteome</keyword>
<keyword evidence="1" id="KW-1133">Transmembrane helix</keyword>